<sequence length="923" mass="105838">MYIHSRYKKGRVCSQGSLAGSFLKYEQTYASLRIHQRSEFTTRSINEMDEDYPETINGVCIKVEPHSPAVMSKDTRFDESFSRQKSSFENGTSEYSSTGHNEKVAIDMHDLNGRQTPSYSHSSSEFSGSGFGFGQSTCFDNLRKPTSPAFSDELKGGMSSLDSNYNTSTPSIKENMSPRVPLSYHMSKGAPPSMLGDSIYSYASFNENNYSKINMMLKTQTNGNDFDETDSKLNLTYPGTARPIGKKAHLPKRYKCAMCAYKTRYKSDLNRHVRKHAVAGYNCDICNMPFKTVGNVEFHKRREHADTYVAAKQEKKPKFNCKLCTFGTMQSSELTRHVRKHYIAKFTCTLCNRPFMSSGSLVHHERSYHNMNNKDTPQIGENGDQAAEQNGDHTEPIIESDDENYQTSTNKELSETDDGQNKPMNNEYENSNGDTNSLSKTIAAVATNSNSFQNDDDLENKEDEMVDRTQDKPLTNGFHDESKCDDGIAKHKCQFCNKSFGRKLVLDYHLKNIHKMKIREDDSAFLEYDDDYDLALDMSIQELENSESPTQDAKVHRHVDREDYKHMRHQCPFCAYATNYKSTYDRHVKKHDLECHICHVCRMPFITYGHMQRHIRDNHPEYHLSLISQSNSEKGISSAKDEMNNNGKPPLKMAFKRDIDRPFQSGVANYQAVALNGHADVNKNFCPVVPSKRKKHPPIQRPMEPGVSIEPPTTGRYAKLVSDFDDFASRPFACALCFFRTRSVDELTKHTQNHLTGCNPQPVPDTARFNMAFMQQFQNKLAPKIERPEPIRPTIQHGVQSFRKPNNKLQDVISKLWNEPKPTVKIEEEPEEEEDSTHNISDSIVPTFSVHYRKDKTNLTRPYLCLLCRKRFRLLTILKQHFRQTHSESQINTKSYTCSICGELFHSPVLLQEHHDFQHKMQS</sequence>
<dbReference type="SUPFAM" id="SSF57667">
    <property type="entry name" value="beta-beta-alpha zinc fingers"/>
    <property type="match status" value="3"/>
</dbReference>
<protein>
    <recommendedName>
        <fullName evidence="9">C2H2-type domain-containing protein</fullName>
    </recommendedName>
</protein>
<evidence type="ECO:0000256" key="8">
    <source>
        <dbReference type="SAM" id="MobiDB-lite"/>
    </source>
</evidence>
<evidence type="ECO:0000256" key="1">
    <source>
        <dbReference type="ARBA" id="ARBA00004123"/>
    </source>
</evidence>
<dbReference type="Proteomes" id="UP000507470">
    <property type="component" value="Unassembled WGS sequence"/>
</dbReference>
<evidence type="ECO:0000256" key="3">
    <source>
        <dbReference type="ARBA" id="ARBA00022737"/>
    </source>
</evidence>
<dbReference type="PROSITE" id="PS50157">
    <property type="entry name" value="ZINC_FINGER_C2H2_2"/>
    <property type="match status" value="6"/>
</dbReference>
<proteinExistence type="predicted"/>
<evidence type="ECO:0000256" key="2">
    <source>
        <dbReference type="ARBA" id="ARBA00022723"/>
    </source>
</evidence>
<dbReference type="AlphaFoldDB" id="A0A6J8ENM9"/>
<keyword evidence="4 7" id="KW-0863">Zinc-finger</keyword>
<dbReference type="OrthoDB" id="3561125at2759"/>
<dbReference type="InterPro" id="IPR036236">
    <property type="entry name" value="Znf_C2H2_sf"/>
</dbReference>
<evidence type="ECO:0000313" key="11">
    <source>
        <dbReference type="Proteomes" id="UP000507470"/>
    </source>
</evidence>
<dbReference type="EMBL" id="CACVKT020009162">
    <property type="protein sequence ID" value="CAC5420661.1"/>
    <property type="molecule type" value="Genomic_DNA"/>
</dbReference>
<dbReference type="GO" id="GO:0000978">
    <property type="term" value="F:RNA polymerase II cis-regulatory region sequence-specific DNA binding"/>
    <property type="evidence" value="ECO:0007669"/>
    <property type="project" value="TreeGrafter"/>
</dbReference>
<feature type="domain" description="C2H2-type" evidence="9">
    <location>
        <begin position="281"/>
        <end position="309"/>
    </location>
</feature>
<feature type="domain" description="C2H2-type" evidence="9">
    <location>
        <begin position="491"/>
        <end position="514"/>
    </location>
</feature>
<comment type="subcellular location">
    <subcellularLocation>
        <location evidence="1">Nucleus</location>
    </subcellularLocation>
</comment>
<keyword evidence="6" id="KW-0539">Nucleus</keyword>
<evidence type="ECO:0000313" key="10">
    <source>
        <dbReference type="EMBL" id="CAC5420661.1"/>
    </source>
</evidence>
<dbReference type="GO" id="GO:0005634">
    <property type="term" value="C:nucleus"/>
    <property type="evidence" value="ECO:0007669"/>
    <property type="project" value="UniProtKB-SubCell"/>
</dbReference>
<gene>
    <name evidence="10" type="ORF">MCOR_52868</name>
</gene>
<evidence type="ECO:0000256" key="7">
    <source>
        <dbReference type="PROSITE-ProRule" id="PRU00042"/>
    </source>
</evidence>
<dbReference type="SMART" id="SM00355">
    <property type="entry name" value="ZnF_C2H2"/>
    <property type="match status" value="10"/>
</dbReference>
<feature type="domain" description="C2H2-type" evidence="9">
    <location>
        <begin position="346"/>
        <end position="374"/>
    </location>
</feature>
<keyword evidence="2" id="KW-0479">Metal-binding</keyword>
<feature type="compositionally biased region" description="Polar residues" evidence="8">
    <location>
        <begin position="422"/>
        <end position="436"/>
    </location>
</feature>
<feature type="domain" description="C2H2-type" evidence="9">
    <location>
        <begin position="863"/>
        <end position="891"/>
    </location>
</feature>
<dbReference type="PANTHER" id="PTHR24388:SF54">
    <property type="entry name" value="PROTEIN ESCARGOT"/>
    <property type="match status" value="1"/>
</dbReference>
<dbReference type="GO" id="GO:0008270">
    <property type="term" value="F:zinc ion binding"/>
    <property type="evidence" value="ECO:0007669"/>
    <property type="project" value="UniProtKB-KW"/>
</dbReference>
<dbReference type="InterPro" id="IPR050527">
    <property type="entry name" value="Snail/Krueppel_Znf"/>
</dbReference>
<dbReference type="GO" id="GO:0000981">
    <property type="term" value="F:DNA-binding transcription factor activity, RNA polymerase II-specific"/>
    <property type="evidence" value="ECO:0007669"/>
    <property type="project" value="TreeGrafter"/>
</dbReference>
<feature type="region of interest" description="Disordered" evidence="8">
    <location>
        <begin position="370"/>
        <end position="436"/>
    </location>
</feature>
<feature type="domain" description="C2H2-type" evidence="9">
    <location>
        <begin position="254"/>
        <end position="277"/>
    </location>
</feature>
<feature type="region of interest" description="Disordered" evidence="8">
    <location>
        <begin position="689"/>
        <end position="711"/>
    </location>
</feature>
<keyword evidence="11" id="KW-1185">Reference proteome</keyword>
<evidence type="ECO:0000256" key="5">
    <source>
        <dbReference type="ARBA" id="ARBA00022833"/>
    </source>
</evidence>
<accession>A0A6J8ENM9</accession>
<organism evidence="10 11">
    <name type="scientific">Mytilus coruscus</name>
    <name type="common">Sea mussel</name>
    <dbReference type="NCBI Taxonomy" id="42192"/>
    <lineage>
        <taxon>Eukaryota</taxon>
        <taxon>Metazoa</taxon>
        <taxon>Spiralia</taxon>
        <taxon>Lophotrochozoa</taxon>
        <taxon>Mollusca</taxon>
        <taxon>Bivalvia</taxon>
        <taxon>Autobranchia</taxon>
        <taxon>Pteriomorphia</taxon>
        <taxon>Mytilida</taxon>
        <taxon>Mytiloidea</taxon>
        <taxon>Mytilidae</taxon>
        <taxon>Mytilinae</taxon>
        <taxon>Mytilus</taxon>
    </lineage>
</organism>
<keyword evidence="3" id="KW-0677">Repeat</keyword>
<dbReference type="InterPro" id="IPR013087">
    <property type="entry name" value="Znf_C2H2_type"/>
</dbReference>
<dbReference type="PROSITE" id="PS00028">
    <property type="entry name" value="ZINC_FINGER_C2H2_1"/>
    <property type="match status" value="6"/>
</dbReference>
<evidence type="ECO:0000256" key="4">
    <source>
        <dbReference type="ARBA" id="ARBA00022771"/>
    </source>
</evidence>
<feature type="domain" description="C2H2-type" evidence="9">
    <location>
        <begin position="896"/>
        <end position="923"/>
    </location>
</feature>
<keyword evidence="5" id="KW-0862">Zinc</keyword>
<dbReference type="Gene3D" id="3.30.160.60">
    <property type="entry name" value="Classic Zinc Finger"/>
    <property type="match status" value="4"/>
</dbReference>
<name>A0A6J8ENM9_MYTCO</name>
<evidence type="ECO:0000259" key="9">
    <source>
        <dbReference type="PROSITE" id="PS50157"/>
    </source>
</evidence>
<reference evidence="10 11" key="1">
    <citation type="submission" date="2020-06" db="EMBL/GenBank/DDBJ databases">
        <authorList>
            <person name="Li R."/>
            <person name="Bekaert M."/>
        </authorList>
    </citation>
    <scope>NUCLEOTIDE SEQUENCE [LARGE SCALE GENOMIC DNA]</scope>
    <source>
        <strain evidence="11">wild</strain>
    </source>
</reference>
<evidence type="ECO:0000256" key="6">
    <source>
        <dbReference type="ARBA" id="ARBA00023242"/>
    </source>
</evidence>
<dbReference type="PANTHER" id="PTHR24388">
    <property type="entry name" value="ZINC FINGER PROTEIN"/>
    <property type="match status" value="1"/>
</dbReference>